<keyword evidence="6" id="KW-1185">Reference proteome</keyword>
<feature type="compositionally biased region" description="Acidic residues" evidence="3">
    <location>
        <begin position="470"/>
        <end position="487"/>
    </location>
</feature>
<evidence type="ECO:0000259" key="4">
    <source>
        <dbReference type="PROSITE" id="PS50009"/>
    </source>
</evidence>
<dbReference type="Proteomes" id="UP000253551">
    <property type="component" value="Unassembled WGS sequence"/>
</dbReference>
<dbReference type="InterPro" id="IPR001895">
    <property type="entry name" value="RASGEF_cat_dom"/>
</dbReference>
<feature type="domain" description="Ras-GEF" evidence="4">
    <location>
        <begin position="73"/>
        <end position="303"/>
    </location>
</feature>
<protein>
    <recommendedName>
        <fullName evidence="4">Ras-GEF domain-containing protein</fullName>
    </recommendedName>
</protein>
<feature type="compositionally biased region" description="Acidic residues" evidence="3">
    <location>
        <begin position="497"/>
        <end position="508"/>
    </location>
</feature>
<organism evidence="5 6">
    <name type="scientific">Rhizopus stolonifer</name>
    <name type="common">Rhizopus nigricans</name>
    <dbReference type="NCBI Taxonomy" id="4846"/>
    <lineage>
        <taxon>Eukaryota</taxon>
        <taxon>Fungi</taxon>
        <taxon>Fungi incertae sedis</taxon>
        <taxon>Mucoromycota</taxon>
        <taxon>Mucoromycotina</taxon>
        <taxon>Mucoromycetes</taxon>
        <taxon>Mucorales</taxon>
        <taxon>Mucorineae</taxon>
        <taxon>Rhizopodaceae</taxon>
        <taxon>Rhizopus</taxon>
    </lineage>
</organism>
<dbReference type="PROSITE" id="PS50009">
    <property type="entry name" value="RASGEF_CAT"/>
    <property type="match status" value="1"/>
</dbReference>
<evidence type="ECO:0000256" key="1">
    <source>
        <dbReference type="ARBA" id="ARBA00022658"/>
    </source>
</evidence>
<evidence type="ECO:0000256" key="2">
    <source>
        <dbReference type="PROSITE-ProRule" id="PRU00168"/>
    </source>
</evidence>
<evidence type="ECO:0000313" key="6">
    <source>
        <dbReference type="Proteomes" id="UP000253551"/>
    </source>
</evidence>
<name>A0A367KSB3_RHIST</name>
<dbReference type="OrthoDB" id="10254377at2759"/>
<sequence length="575" mass="65044">MPTNPIRLPLIPLSPLTQASIESAKCLSKVTQNLSEIPDDALLQKYHDSSQERLDQMTKSIQSIQSSTLADFDPQDIAKEIAYINTQLFRLVVLDATLLKNFDKQVNAIPLLDFQRFLSHAFAHEIISGAQDNIVHQLIQIASTLLFVYRDFSGCTAILECLQMPEVQRIETAWNQCPPKMINAFKSLLSLLSPERDYEDYVNTLGSLTLPYLSAKPGGMAAIPYLYAHLSIMHQVPSTLQILQFCQQRIPIEAFSQKPMQGAIKRADLDQLQSDPSVYHWIVSRAYLTRPQLYYESLQIVPLAPGEILLEGKEKNDLFWEFYGTEEEIESPKVSQKSFDGGEGSQLWVPVEHAEESSSGELEIISEEEHYEIVDEADAYEVPDPSSAIVVEQKEDNLRKEYTPNLNFDDTDSEKNDVVPEIKKPELKVVESEIKPTLSATAAEFVPTTSLKAPEEEEYEEEWTGYPVKEEEEEVEEEEDDEEDDEEWKGYPIGNVEEQENEDEEDEEVWKGYPVPVSSMKEHIPSFEPWDKAGIPRPFGKTAVGHIQHSVSSNIVTSTGKKKFPSLFVSTSSST</sequence>
<feature type="region of interest" description="Disordered" evidence="3">
    <location>
        <begin position="449"/>
        <end position="509"/>
    </location>
</feature>
<dbReference type="Pfam" id="PF00617">
    <property type="entry name" value="RasGEF"/>
    <property type="match status" value="1"/>
</dbReference>
<accession>A0A367KSB3</accession>
<dbReference type="InterPro" id="IPR036964">
    <property type="entry name" value="RASGEF_cat_dom_sf"/>
</dbReference>
<dbReference type="SMART" id="SM00147">
    <property type="entry name" value="RasGEF"/>
    <property type="match status" value="1"/>
</dbReference>
<proteinExistence type="predicted"/>
<dbReference type="PANTHER" id="PTHR23113:SF99">
    <property type="entry name" value="RASGEF DOMAIN-CONTAINING PROTEIN"/>
    <property type="match status" value="1"/>
</dbReference>
<dbReference type="EMBL" id="PJQM01000483">
    <property type="protein sequence ID" value="RCI05094.1"/>
    <property type="molecule type" value="Genomic_DNA"/>
</dbReference>
<evidence type="ECO:0000313" key="5">
    <source>
        <dbReference type="EMBL" id="RCI05094.1"/>
    </source>
</evidence>
<dbReference type="GO" id="GO:0005085">
    <property type="term" value="F:guanyl-nucleotide exchange factor activity"/>
    <property type="evidence" value="ECO:0007669"/>
    <property type="project" value="UniProtKB-KW"/>
</dbReference>
<reference evidence="5 6" key="1">
    <citation type="journal article" date="2018" name="G3 (Bethesda)">
        <title>Phylogenetic and Phylogenomic Definition of Rhizopus Species.</title>
        <authorList>
            <person name="Gryganskyi A.P."/>
            <person name="Golan J."/>
            <person name="Dolatabadi S."/>
            <person name="Mondo S."/>
            <person name="Robb S."/>
            <person name="Idnurm A."/>
            <person name="Muszewska A."/>
            <person name="Steczkiewicz K."/>
            <person name="Masonjones S."/>
            <person name="Liao H.L."/>
            <person name="Gajdeczka M.T."/>
            <person name="Anike F."/>
            <person name="Vuek A."/>
            <person name="Anishchenko I.M."/>
            <person name="Voigt K."/>
            <person name="de Hoog G.S."/>
            <person name="Smith M.E."/>
            <person name="Heitman J."/>
            <person name="Vilgalys R."/>
            <person name="Stajich J.E."/>
        </authorList>
    </citation>
    <scope>NUCLEOTIDE SEQUENCE [LARGE SCALE GENOMIC DNA]</scope>
    <source>
        <strain evidence="5 6">LSU 92-RS-03</strain>
    </source>
</reference>
<evidence type="ECO:0000256" key="3">
    <source>
        <dbReference type="SAM" id="MobiDB-lite"/>
    </source>
</evidence>
<dbReference type="STRING" id="4846.A0A367KSB3"/>
<dbReference type="SUPFAM" id="SSF48366">
    <property type="entry name" value="Ras GEF"/>
    <property type="match status" value="1"/>
</dbReference>
<comment type="caution">
    <text evidence="5">The sequence shown here is derived from an EMBL/GenBank/DDBJ whole genome shotgun (WGS) entry which is preliminary data.</text>
</comment>
<dbReference type="PANTHER" id="PTHR23113">
    <property type="entry name" value="GUANINE NUCLEOTIDE EXCHANGE FACTOR"/>
    <property type="match status" value="1"/>
</dbReference>
<gene>
    <name evidence="5" type="ORF">CU098_009742</name>
</gene>
<dbReference type="AlphaFoldDB" id="A0A367KSB3"/>
<dbReference type="InterPro" id="IPR023578">
    <property type="entry name" value="Ras_GEF_dom_sf"/>
</dbReference>
<dbReference type="InterPro" id="IPR008937">
    <property type="entry name" value="Ras-like_GEF"/>
</dbReference>
<dbReference type="Gene3D" id="1.10.840.10">
    <property type="entry name" value="Ras guanine-nucleotide exchange factors catalytic domain"/>
    <property type="match status" value="1"/>
</dbReference>
<keyword evidence="1 2" id="KW-0344">Guanine-nucleotide releasing factor</keyword>
<dbReference type="GO" id="GO:0007264">
    <property type="term" value="P:small GTPase-mediated signal transduction"/>
    <property type="evidence" value="ECO:0007669"/>
    <property type="project" value="InterPro"/>
</dbReference>